<proteinExistence type="predicted"/>
<evidence type="ECO:0008006" key="3">
    <source>
        <dbReference type="Google" id="ProtNLM"/>
    </source>
</evidence>
<sequence length="143" mass="16528">MGFNPWLVDLSRRFGEQSSFRILINGSLSPSFPIRRSVRQADPLSMHLFILYLQPLITRIEGICCDRDDLVRMLTTSLSLTKRLENHRDRCWIHNTNYEFKSPMASDGREALTSRNFVLEQHPRSHEPKLGLVDPPFSLFGVA</sequence>
<protein>
    <recommendedName>
        <fullName evidence="3">Reverse transcriptase domain-containing protein</fullName>
    </recommendedName>
</protein>
<reference evidence="1" key="2">
    <citation type="submission" date="2020-05" db="UniProtKB">
        <authorList>
            <consortium name="EnsemblMetazoa"/>
        </authorList>
    </citation>
    <scope>IDENTIFICATION</scope>
    <source>
        <strain evidence="1">Indian</strain>
    </source>
</reference>
<dbReference type="VEuPathDB" id="VectorBase:ASTE010864"/>
<dbReference type="EnsemblMetazoa" id="ASTEI07029-RA">
    <property type="protein sequence ID" value="ASTEI07029-PA"/>
    <property type="gene ID" value="ASTEI07029"/>
</dbReference>
<name>A0A182YEZ3_ANOST</name>
<dbReference type="Proteomes" id="UP000076408">
    <property type="component" value="Unassembled WGS sequence"/>
</dbReference>
<organism evidence="1 2">
    <name type="scientific">Anopheles stephensi</name>
    <name type="common">Indo-Pakistan malaria mosquito</name>
    <dbReference type="NCBI Taxonomy" id="30069"/>
    <lineage>
        <taxon>Eukaryota</taxon>
        <taxon>Metazoa</taxon>
        <taxon>Ecdysozoa</taxon>
        <taxon>Arthropoda</taxon>
        <taxon>Hexapoda</taxon>
        <taxon>Insecta</taxon>
        <taxon>Pterygota</taxon>
        <taxon>Neoptera</taxon>
        <taxon>Endopterygota</taxon>
        <taxon>Diptera</taxon>
        <taxon>Nematocera</taxon>
        <taxon>Culicoidea</taxon>
        <taxon>Culicidae</taxon>
        <taxon>Anophelinae</taxon>
        <taxon>Anopheles</taxon>
    </lineage>
</organism>
<dbReference type="VEuPathDB" id="VectorBase:ASTEI07029"/>
<evidence type="ECO:0000313" key="2">
    <source>
        <dbReference type="Proteomes" id="UP000076408"/>
    </source>
</evidence>
<dbReference type="STRING" id="30069.A0A182YEZ3"/>
<keyword evidence="2" id="KW-1185">Reference proteome</keyword>
<dbReference type="AlphaFoldDB" id="A0A182YEZ3"/>
<evidence type="ECO:0000313" key="1">
    <source>
        <dbReference type="EnsemblMetazoa" id="ASTEI07029-PA"/>
    </source>
</evidence>
<accession>A0A182YEZ3</accession>
<reference evidence="2" key="1">
    <citation type="journal article" date="2014" name="Genome Biol.">
        <title>Genome analysis of a major urban malaria vector mosquito, Anopheles stephensi.</title>
        <authorList>
            <person name="Jiang X."/>
            <person name="Peery A."/>
            <person name="Hall A.B."/>
            <person name="Sharma A."/>
            <person name="Chen X.G."/>
            <person name="Waterhouse R.M."/>
            <person name="Komissarov A."/>
            <person name="Riehle M.M."/>
            <person name="Shouche Y."/>
            <person name="Sharakhova M.V."/>
            <person name="Lawson D."/>
            <person name="Pakpour N."/>
            <person name="Arensburger P."/>
            <person name="Davidson V.L."/>
            <person name="Eiglmeier K."/>
            <person name="Emrich S."/>
            <person name="George P."/>
            <person name="Kennedy R.C."/>
            <person name="Mane S.P."/>
            <person name="Maslen G."/>
            <person name="Oringanje C."/>
            <person name="Qi Y."/>
            <person name="Settlage R."/>
            <person name="Tojo M."/>
            <person name="Tubio J.M."/>
            <person name="Unger M.F."/>
            <person name="Wang B."/>
            <person name="Vernick K.D."/>
            <person name="Ribeiro J.M."/>
            <person name="James A.A."/>
            <person name="Michel K."/>
            <person name="Riehle M.A."/>
            <person name="Luckhart S."/>
            <person name="Sharakhov I.V."/>
            <person name="Tu Z."/>
        </authorList>
    </citation>
    <scope>NUCLEOTIDE SEQUENCE [LARGE SCALE GENOMIC DNA]</scope>
    <source>
        <strain evidence="2">Indian</strain>
    </source>
</reference>